<keyword evidence="2" id="KW-1185">Reference proteome</keyword>
<name>A0AA35QDA4_9HYPO</name>
<gene>
    <name evidence="1" type="ORF">CCHLO57077_00011652</name>
</gene>
<evidence type="ECO:0000313" key="1">
    <source>
        <dbReference type="EMBL" id="CAI6099886.1"/>
    </source>
</evidence>
<dbReference type="EMBL" id="CABFNP030001329">
    <property type="protein sequence ID" value="CAI6099886.1"/>
    <property type="molecule type" value="Genomic_DNA"/>
</dbReference>
<sequence>MGLVEGAGGPPEAVRDFYKMLSALFIEPGFPFLEGWFSHENFEPNYVVRELIIDILAPTDGYPHRSAIFSEAELDNDAGYWSKRRDGANNVSMPAESRLSDFLLGYFDLIWNVGRGAEYWAIFCECVTNRIVFRVNRNDYRVYNIDRMIKVCMQDDSFDIDPSGKLGWMTGEAR</sequence>
<evidence type="ECO:0000313" key="2">
    <source>
        <dbReference type="Proteomes" id="UP001160390"/>
    </source>
</evidence>
<protein>
    <submittedName>
        <fullName evidence="1">Uncharacterized protein</fullName>
    </submittedName>
</protein>
<reference evidence="1" key="1">
    <citation type="submission" date="2023-01" db="EMBL/GenBank/DDBJ databases">
        <authorList>
            <person name="Piombo E."/>
        </authorList>
    </citation>
    <scope>NUCLEOTIDE SEQUENCE</scope>
</reference>
<comment type="caution">
    <text evidence="1">The sequence shown here is derived from an EMBL/GenBank/DDBJ whole genome shotgun (WGS) entry which is preliminary data.</text>
</comment>
<accession>A0AA35QDA4</accession>
<organism evidence="1 2">
    <name type="scientific">Clonostachys chloroleuca</name>
    <dbReference type="NCBI Taxonomy" id="1926264"/>
    <lineage>
        <taxon>Eukaryota</taxon>
        <taxon>Fungi</taxon>
        <taxon>Dikarya</taxon>
        <taxon>Ascomycota</taxon>
        <taxon>Pezizomycotina</taxon>
        <taxon>Sordariomycetes</taxon>
        <taxon>Hypocreomycetidae</taxon>
        <taxon>Hypocreales</taxon>
        <taxon>Bionectriaceae</taxon>
        <taxon>Clonostachys</taxon>
    </lineage>
</organism>
<proteinExistence type="predicted"/>
<dbReference type="AlphaFoldDB" id="A0AA35QDA4"/>
<dbReference type="Proteomes" id="UP001160390">
    <property type="component" value="Unassembled WGS sequence"/>
</dbReference>